<dbReference type="Proteomes" id="UP000321933">
    <property type="component" value="Unassembled WGS sequence"/>
</dbReference>
<keyword evidence="10 11" id="KW-0998">Cell outer membrane</keyword>
<evidence type="ECO:0000256" key="11">
    <source>
        <dbReference type="PROSITE-ProRule" id="PRU01360"/>
    </source>
</evidence>
<dbReference type="InterPro" id="IPR000531">
    <property type="entry name" value="Beta-barrel_TonB"/>
</dbReference>
<evidence type="ECO:0000256" key="4">
    <source>
        <dbReference type="ARBA" id="ARBA00022496"/>
    </source>
</evidence>
<keyword evidence="16" id="KW-0675">Receptor</keyword>
<keyword evidence="9 11" id="KW-0472">Membrane</keyword>
<keyword evidence="7" id="KW-0406">Ion transport</keyword>
<dbReference type="OrthoDB" id="9760620at2"/>
<evidence type="ECO:0000256" key="2">
    <source>
        <dbReference type="ARBA" id="ARBA00022448"/>
    </source>
</evidence>
<evidence type="ECO:0000256" key="9">
    <source>
        <dbReference type="ARBA" id="ARBA00023136"/>
    </source>
</evidence>
<dbReference type="GO" id="GO:0006826">
    <property type="term" value="P:iron ion transport"/>
    <property type="evidence" value="ECO:0007669"/>
    <property type="project" value="UniProtKB-KW"/>
</dbReference>
<evidence type="ECO:0000259" key="14">
    <source>
        <dbReference type="Pfam" id="PF00593"/>
    </source>
</evidence>
<keyword evidence="17" id="KW-1185">Reference proteome</keyword>
<dbReference type="Pfam" id="PF07715">
    <property type="entry name" value="Plug"/>
    <property type="match status" value="1"/>
</dbReference>
<evidence type="ECO:0000256" key="5">
    <source>
        <dbReference type="ARBA" id="ARBA00022692"/>
    </source>
</evidence>
<dbReference type="PANTHER" id="PTHR32552:SF81">
    <property type="entry name" value="TONB-DEPENDENT OUTER MEMBRANE RECEPTOR"/>
    <property type="match status" value="1"/>
</dbReference>
<feature type="compositionally biased region" description="Low complexity" evidence="13">
    <location>
        <begin position="8"/>
        <end position="24"/>
    </location>
</feature>
<evidence type="ECO:0000256" key="1">
    <source>
        <dbReference type="ARBA" id="ARBA00004571"/>
    </source>
</evidence>
<dbReference type="Pfam" id="PF00593">
    <property type="entry name" value="TonB_dep_Rec_b-barrel"/>
    <property type="match status" value="1"/>
</dbReference>
<dbReference type="EMBL" id="VRYZ01000003">
    <property type="protein sequence ID" value="TXS92296.1"/>
    <property type="molecule type" value="Genomic_DNA"/>
</dbReference>
<dbReference type="SUPFAM" id="SSF56935">
    <property type="entry name" value="Porins"/>
    <property type="match status" value="1"/>
</dbReference>
<comment type="caution">
    <text evidence="16">The sequence shown here is derived from an EMBL/GenBank/DDBJ whole genome shotgun (WGS) entry which is preliminary data.</text>
</comment>
<keyword evidence="8 12" id="KW-0798">TonB box</keyword>
<evidence type="ECO:0000259" key="15">
    <source>
        <dbReference type="Pfam" id="PF07715"/>
    </source>
</evidence>
<dbReference type="CDD" id="cd01347">
    <property type="entry name" value="ligand_gated_channel"/>
    <property type="match status" value="1"/>
</dbReference>
<feature type="region of interest" description="Disordered" evidence="13">
    <location>
        <begin position="1"/>
        <end position="27"/>
    </location>
</feature>
<evidence type="ECO:0000256" key="7">
    <source>
        <dbReference type="ARBA" id="ARBA00023065"/>
    </source>
</evidence>
<evidence type="ECO:0000313" key="16">
    <source>
        <dbReference type="EMBL" id="TXS92296.1"/>
    </source>
</evidence>
<accession>A0A5C8ZV14</accession>
<keyword evidence="3 11" id="KW-1134">Transmembrane beta strand</keyword>
<feature type="domain" description="TonB-dependent receptor-like beta-barrel" evidence="14">
    <location>
        <begin position="310"/>
        <end position="786"/>
    </location>
</feature>
<dbReference type="PANTHER" id="PTHR32552">
    <property type="entry name" value="FERRICHROME IRON RECEPTOR-RELATED"/>
    <property type="match status" value="1"/>
</dbReference>
<dbReference type="Gene3D" id="2.40.170.20">
    <property type="entry name" value="TonB-dependent receptor, beta-barrel domain"/>
    <property type="match status" value="1"/>
</dbReference>
<comment type="similarity">
    <text evidence="11 12">Belongs to the TonB-dependent receptor family.</text>
</comment>
<name>A0A5C8ZV14_9GAMM</name>
<feature type="domain" description="TonB-dependent receptor plug" evidence="15">
    <location>
        <begin position="107"/>
        <end position="216"/>
    </location>
</feature>
<evidence type="ECO:0000256" key="3">
    <source>
        <dbReference type="ARBA" id="ARBA00022452"/>
    </source>
</evidence>
<evidence type="ECO:0000256" key="13">
    <source>
        <dbReference type="SAM" id="MobiDB-lite"/>
    </source>
</evidence>
<evidence type="ECO:0000256" key="6">
    <source>
        <dbReference type="ARBA" id="ARBA00023004"/>
    </source>
</evidence>
<dbReference type="InterPro" id="IPR012910">
    <property type="entry name" value="Plug_dom"/>
</dbReference>
<comment type="subcellular location">
    <subcellularLocation>
        <location evidence="1 11">Cell outer membrane</location>
        <topology evidence="1 11">Multi-pass membrane protein</topology>
    </subcellularLocation>
</comment>
<proteinExistence type="inferred from homology"/>
<dbReference type="InterPro" id="IPR036942">
    <property type="entry name" value="Beta-barrel_TonB_sf"/>
</dbReference>
<dbReference type="AlphaFoldDB" id="A0A5C8ZV14"/>
<keyword evidence="2 11" id="KW-0813">Transport</keyword>
<sequence length="820" mass="90034">MTPPCATPSPWRRPLSRPPLSSFSGSACRTTAAAPSRFTPCRGIPTRTPPLRGIKESTMYKPHNIARSLSLLSAGIALLPAYAAPALAQQAALEEVIVTAQRREENLQETPISVTALNTATLNELRARDIEGVSDYTPGLLVTPTVGGSVNASIAIRGAVNSTNNLSRDNAVGMYLDGVPIAKTSGAIFDAVDLERIEVLRGPQGTLYGKNTIGGAINLVTRKPSGELDGYLEVGAGNENLLEARGALDLPAVGEVGSGLGEFSARVSGFYRERDGFYDNTDSSGADFDNRDQWGGRVDLRLQPTENLLVEYGYDTFDADQRPPMLALTNSDAFAFVIPPLYPLVAAATSEDRPDEIANDSALTSEVEIDGHALTLTYDMPGTALGDLTLKSITGYRDLYTLSLSDFDGTSQDMFRFRIENDFEQFTQEFQLLGSTDQLEYVLGLFYYEDEWTTDNPRWIFQFGGDSFDVSERGAEDKSVAAFGQLTWTPDAFEQRLDLTFGARWTRETKDVHSVWVDRSVFDVNPADPNAGAYVRDAQGNPVFSAAGELMPLEVDDSWSEVTPMAVAAWRFSEDVNGYAKISTGFKSGGFNGVAATNFAFETPFDPETMTTYELGLKSRLFEQRVQLNVSAFYNDYSDFQAGRLGEDAISIVVVNAGDATMQGVELELLARPTRNLDLVLNYSFLDTDYDNFIGDDGTDVSDERYFSYSPRNTVFASAKYTFDPFSFGELSARVDYAWKDDFYVGIVDDPATNVDAYGLLSARLQLDQIPIGDGQLRVAAWGNNLTDEEYWNTAINLSVFTVNQWADPRSYGIELNYDF</sequence>
<reference evidence="16 17" key="1">
    <citation type="submission" date="2019-08" db="EMBL/GenBank/DDBJ databases">
        <title>Parahaliea maris sp. nov., isolated from the surface seawater.</title>
        <authorList>
            <person name="Liu Y."/>
        </authorList>
    </citation>
    <scope>NUCLEOTIDE SEQUENCE [LARGE SCALE GENOMIC DNA]</scope>
    <source>
        <strain evidence="16 17">S2-26</strain>
    </source>
</reference>
<evidence type="ECO:0000256" key="8">
    <source>
        <dbReference type="ARBA" id="ARBA00023077"/>
    </source>
</evidence>
<evidence type="ECO:0000313" key="17">
    <source>
        <dbReference type="Proteomes" id="UP000321933"/>
    </source>
</evidence>
<evidence type="ECO:0000256" key="10">
    <source>
        <dbReference type="ARBA" id="ARBA00023237"/>
    </source>
</evidence>
<dbReference type="InterPro" id="IPR039426">
    <property type="entry name" value="TonB-dep_rcpt-like"/>
</dbReference>
<dbReference type="GO" id="GO:0009279">
    <property type="term" value="C:cell outer membrane"/>
    <property type="evidence" value="ECO:0007669"/>
    <property type="project" value="UniProtKB-SubCell"/>
</dbReference>
<keyword evidence="4" id="KW-0410">Iron transport</keyword>
<dbReference type="PROSITE" id="PS52016">
    <property type="entry name" value="TONB_DEPENDENT_REC_3"/>
    <property type="match status" value="1"/>
</dbReference>
<keyword evidence="5 11" id="KW-0812">Transmembrane</keyword>
<evidence type="ECO:0000256" key="12">
    <source>
        <dbReference type="RuleBase" id="RU003357"/>
    </source>
</evidence>
<organism evidence="16 17">
    <name type="scientific">Parahaliea aestuarii</name>
    <dbReference type="NCBI Taxonomy" id="1852021"/>
    <lineage>
        <taxon>Bacteria</taxon>
        <taxon>Pseudomonadati</taxon>
        <taxon>Pseudomonadota</taxon>
        <taxon>Gammaproteobacteria</taxon>
        <taxon>Cellvibrionales</taxon>
        <taxon>Halieaceae</taxon>
        <taxon>Parahaliea</taxon>
    </lineage>
</organism>
<keyword evidence="6" id="KW-0408">Iron</keyword>
<protein>
    <submittedName>
        <fullName evidence="16">TonB-dependent receptor</fullName>
    </submittedName>
</protein>
<gene>
    <name evidence="16" type="ORF">FVW59_07675</name>
</gene>